<evidence type="ECO:0000256" key="6">
    <source>
        <dbReference type="ARBA" id="ARBA00035292"/>
    </source>
</evidence>
<dbReference type="InterPro" id="IPR020070">
    <property type="entry name" value="Ribosomal_bL9_N"/>
</dbReference>
<dbReference type="Gene3D" id="3.10.430.100">
    <property type="entry name" value="Ribosomal protein L9, C-terminal domain"/>
    <property type="match status" value="1"/>
</dbReference>
<dbReference type="Pfam" id="PF01281">
    <property type="entry name" value="Ribosomal_L9_N"/>
    <property type="match status" value="1"/>
</dbReference>
<dbReference type="GO" id="GO:1990904">
    <property type="term" value="C:ribonucleoprotein complex"/>
    <property type="evidence" value="ECO:0007669"/>
    <property type="project" value="UniProtKB-KW"/>
</dbReference>
<dbReference type="InterPro" id="IPR020069">
    <property type="entry name" value="Ribosomal_bL9_C"/>
</dbReference>
<evidence type="ECO:0000259" key="9">
    <source>
        <dbReference type="PROSITE" id="PS00651"/>
    </source>
</evidence>
<comment type="caution">
    <text evidence="10">The sequence shown here is derived from an EMBL/GenBank/DDBJ whole genome shotgun (WGS) entry which is preliminary data.</text>
</comment>
<feature type="coiled-coil region" evidence="8">
    <location>
        <begin position="44"/>
        <end position="71"/>
    </location>
</feature>
<gene>
    <name evidence="7 10" type="primary">rplI</name>
    <name evidence="10" type="ORF">ENV38_06890</name>
</gene>
<evidence type="ECO:0000313" key="10">
    <source>
        <dbReference type="EMBL" id="HGB36612.1"/>
    </source>
</evidence>
<sequence>MKVYLLKDVPKVGKAGEIVEVSDGFARNYLIKNGLAEIATESLIKKLESEKRLAKSKVEHQKTKAEEIKKKIESIPEIVFEKASSKEGKIFGSVSSIEVMEELKKHGIHVEKQMIQMEHIKEIGTHNVKIKLHPGVEANLKIKVVPKEIANR</sequence>
<evidence type="ECO:0000256" key="5">
    <source>
        <dbReference type="ARBA" id="ARBA00023274"/>
    </source>
</evidence>
<reference evidence="10" key="1">
    <citation type="journal article" date="2020" name="mSystems">
        <title>Genome- and Community-Level Interaction Insights into Carbon Utilization and Element Cycling Functions of Hydrothermarchaeota in Hydrothermal Sediment.</title>
        <authorList>
            <person name="Zhou Z."/>
            <person name="Liu Y."/>
            <person name="Xu W."/>
            <person name="Pan J."/>
            <person name="Luo Z.H."/>
            <person name="Li M."/>
        </authorList>
    </citation>
    <scope>NUCLEOTIDE SEQUENCE [LARGE SCALE GENOMIC DNA]</scope>
    <source>
        <strain evidence="10">SpSt-754</strain>
    </source>
</reference>
<evidence type="ECO:0000256" key="2">
    <source>
        <dbReference type="ARBA" id="ARBA00022730"/>
    </source>
</evidence>
<organism evidence="10">
    <name type="scientific">candidate division WOR-3 bacterium</name>
    <dbReference type="NCBI Taxonomy" id="2052148"/>
    <lineage>
        <taxon>Bacteria</taxon>
        <taxon>Bacteria division WOR-3</taxon>
    </lineage>
</organism>
<dbReference type="SUPFAM" id="SSF55653">
    <property type="entry name" value="Ribosomal protein L9 C-domain"/>
    <property type="match status" value="1"/>
</dbReference>
<keyword evidence="4 7" id="KW-0689">Ribosomal protein</keyword>
<keyword evidence="5 7" id="KW-0687">Ribonucleoprotein</keyword>
<feature type="domain" description="Ribosomal protein L9" evidence="9">
    <location>
        <begin position="13"/>
        <end position="40"/>
    </location>
</feature>
<keyword evidence="2 7" id="KW-0699">rRNA-binding</keyword>
<dbReference type="NCBIfam" id="TIGR00158">
    <property type="entry name" value="L9"/>
    <property type="match status" value="1"/>
</dbReference>
<dbReference type="PROSITE" id="PS00651">
    <property type="entry name" value="RIBOSOMAL_L9"/>
    <property type="match status" value="1"/>
</dbReference>
<dbReference type="InterPro" id="IPR000244">
    <property type="entry name" value="Ribosomal_bL9"/>
</dbReference>
<dbReference type="InterPro" id="IPR036791">
    <property type="entry name" value="Ribosomal_bL9_C_sf"/>
</dbReference>
<dbReference type="GO" id="GO:0006412">
    <property type="term" value="P:translation"/>
    <property type="evidence" value="ECO:0007669"/>
    <property type="project" value="UniProtKB-UniRule"/>
</dbReference>
<comment type="similarity">
    <text evidence="1 7">Belongs to the bacterial ribosomal protein bL9 family.</text>
</comment>
<dbReference type="InterPro" id="IPR009027">
    <property type="entry name" value="Ribosomal_bL9/RNase_H1_N"/>
</dbReference>
<comment type="function">
    <text evidence="7">Binds to the 23S rRNA.</text>
</comment>
<keyword evidence="8" id="KW-0175">Coiled coil</keyword>
<dbReference type="GO" id="GO:0003735">
    <property type="term" value="F:structural constituent of ribosome"/>
    <property type="evidence" value="ECO:0007669"/>
    <property type="project" value="InterPro"/>
</dbReference>
<dbReference type="GO" id="GO:0019843">
    <property type="term" value="F:rRNA binding"/>
    <property type="evidence" value="ECO:0007669"/>
    <property type="project" value="UniProtKB-UniRule"/>
</dbReference>
<evidence type="ECO:0000256" key="7">
    <source>
        <dbReference type="HAMAP-Rule" id="MF_00503"/>
    </source>
</evidence>
<evidence type="ECO:0000256" key="3">
    <source>
        <dbReference type="ARBA" id="ARBA00022884"/>
    </source>
</evidence>
<name>A0A7V3NUY6_UNCW3</name>
<dbReference type="SUPFAM" id="SSF55658">
    <property type="entry name" value="L9 N-domain-like"/>
    <property type="match status" value="1"/>
</dbReference>
<evidence type="ECO:0000256" key="4">
    <source>
        <dbReference type="ARBA" id="ARBA00022980"/>
    </source>
</evidence>
<dbReference type="HAMAP" id="MF_00503">
    <property type="entry name" value="Ribosomal_bL9"/>
    <property type="match status" value="1"/>
</dbReference>
<dbReference type="InterPro" id="IPR020594">
    <property type="entry name" value="Ribosomal_bL9_bac/chp"/>
</dbReference>
<proteinExistence type="inferred from homology"/>
<dbReference type="EMBL" id="DTGD01000257">
    <property type="protein sequence ID" value="HGB36612.1"/>
    <property type="molecule type" value="Genomic_DNA"/>
</dbReference>
<dbReference type="Pfam" id="PF03948">
    <property type="entry name" value="Ribosomal_L9_C"/>
    <property type="match status" value="1"/>
</dbReference>
<keyword evidence="3 7" id="KW-0694">RNA-binding</keyword>
<dbReference type="GO" id="GO:0005840">
    <property type="term" value="C:ribosome"/>
    <property type="evidence" value="ECO:0007669"/>
    <property type="project" value="UniProtKB-KW"/>
</dbReference>
<dbReference type="PANTHER" id="PTHR21368">
    <property type="entry name" value="50S RIBOSOMAL PROTEIN L9"/>
    <property type="match status" value="1"/>
</dbReference>
<evidence type="ECO:0000256" key="1">
    <source>
        <dbReference type="ARBA" id="ARBA00010605"/>
    </source>
</evidence>
<dbReference type="Gene3D" id="3.40.5.10">
    <property type="entry name" value="Ribosomal protein L9, N-terminal domain"/>
    <property type="match status" value="1"/>
</dbReference>
<accession>A0A7V3NUY6</accession>
<dbReference type="AlphaFoldDB" id="A0A7V3NUY6"/>
<evidence type="ECO:0000256" key="8">
    <source>
        <dbReference type="SAM" id="Coils"/>
    </source>
</evidence>
<protein>
    <recommendedName>
        <fullName evidence="6 7">Large ribosomal subunit protein bL9</fullName>
    </recommendedName>
</protein>
<dbReference type="InterPro" id="IPR036935">
    <property type="entry name" value="Ribosomal_bL9_N_sf"/>
</dbReference>